<keyword evidence="7 8" id="KW-0472">Membrane</keyword>
<feature type="domain" description="V-ATPase proteolipid subunit C-like" evidence="9">
    <location>
        <begin position="9"/>
        <end position="66"/>
    </location>
</feature>
<protein>
    <submittedName>
        <fullName evidence="10">H+transporting two-sector ATPase C subunit</fullName>
    </submittedName>
</protein>
<dbReference type="PATRIC" id="fig|869212.3.peg.3576"/>
<evidence type="ECO:0000313" key="11">
    <source>
        <dbReference type="Proteomes" id="UP000006048"/>
    </source>
</evidence>
<dbReference type="CDD" id="cd18180">
    <property type="entry name" value="ATP-synt_Vo_Ao_c_NTPK_rpt2"/>
    <property type="match status" value="1"/>
</dbReference>
<dbReference type="GO" id="GO:0033177">
    <property type="term" value="C:proton-transporting two-sector ATPase complex, proton-transporting domain"/>
    <property type="evidence" value="ECO:0007669"/>
    <property type="project" value="InterPro"/>
</dbReference>
<evidence type="ECO:0000259" key="9">
    <source>
        <dbReference type="Pfam" id="PF00137"/>
    </source>
</evidence>
<feature type="transmembrane region" description="Helical" evidence="8">
    <location>
        <begin position="78"/>
        <end position="99"/>
    </location>
</feature>
<gene>
    <name evidence="10" type="ordered locus">Turpa_3538</name>
</gene>
<dbReference type="RefSeq" id="WP_014804652.1">
    <property type="nucleotide sequence ID" value="NC_018020.1"/>
</dbReference>
<dbReference type="InterPro" id="IPR035921">
    <property type="entry name" value="F/V-ATP_Csub_sf"/>
</dbReference>
<dbReference type="CDD" id="cd18179">
    <property type="entry name" value="ATP-synt_Vo_Ao_c_NTPK_rpt1"/>
    <property type="match status" value="1"/>
</dbReference>
<evidence type="ECO:0000256" key="7">
    <source>
        <dbReference type="ARBA" id="ARBA00023136"/>
    </source>
</evidence>
<dbReference type="SUPFAM" id="SSF81333">
    <property type="entry name" value="F1F0 ATP synthase subunit C"/>
    <property type="match status" value="2"/>
</dbReference>
<dbReference type="Proteomes" id="UP000006048">
    <property type="component" value="Chromosome"/>
</dbReference>
<proteinExistence type="inferred from homology"/>
<dbReference type="Gene3D" id="1.20.120.610">
    <property type="entry name" value="lithium bound rotor ring of v- atpase"/>
    <property type="match status" value="1"/>
</dbReference>
<reference evidence="10 11" key="1">
    <citation type="submission" date="2012-06" db="EMBL/GenBank/DDBJ databases">
        <title>The complete chromosome of genome of Turneriella parva DSM 21527.</title>
        <authorList>
            <consortium name="US DOE Joint Genome Institute (JGI-PGF)"/>
            <person name="Lucas S."/>
            <person name="Han J."/>
            <person name="Lapidus A."/>
            <person name="Bruce D."/>
            <person name="Goodwin L."/>
            <person name="Pitluck S."/>
            <person name="Peters L."/>
            <person name="Kyrpides N."/>
            <person name="Mavromatis K."/>
            <person name="Ivanova N."/>
            <person name="Mikhailova N."/>
            <person name="Chertkov O."/>
            <person name="Detter J.C."/>
            <person name="Tapia R."/>
            <person name="Han C."/>
            <person name="Land M."/>
            <person name="Hauser L."/>
            <person name="Markowitz V."/>
            <person name="Cheng J.-F."/>
            <person name="Hugenholtz P."/>
            <person name="Woyke T."/>
            <person name="Wu D."/>
            <person name="Gronow S."/>
            <person name="Wellnitz S."/>
            <person name="Brambilla E."/>
            <person name="Klenk H.-P."/>
            <person name="Eisen J.A."/>
        </authorList>
    </citation>
    <scope>NUCLEOTIDE SEQUENCE [LARGE SCALE GENOMIC DNA]</scope>
    <source>
        <strain evidence="11">ATCC BAA-1111 / DSM 21527 / NCTC 11395 / H</strain>
    </source>
</reference>
<evidence type="ECO:0000256" key="8">
    <source>
        <dbReference type="SAM" id="Phobius"/>
    </source>
</evidence>
<dbReference type="AlphaFoldDB" id="I4BA67"/>
<keyword evidence="6" id="KW-0406">Ion transport</keyword>
<comment type="similarity">
    <text evidence="2">Belongs to the V-ATPase proteolipid subunit family.</text>
</comment>
<evidence type="ECO:0000256" key="5">
    <source>
        <dbReference type="ARBA" id="ARBA00022989"/>
    </source>
</evidence>
<dbReference type="InterPro" id="IPR002379">
    <property type="entry name" value="ATPase_proteolipid_c-like_dom"/>
</dbReference>
<dbReference type="HOGENOM" id="CLU_126047_0_0_12"/>
<evidence type="ECO:0000256" key="1">
    <source>
        <dbReference type="ARBA" id="ARBA00004141"/>
    </source>
</evidence>
<accession>I4BA67</accession>
<evidence type="ECO:0000256" key="4">
    <source>
        <dbReference type="ARBA" id="ARBA00022692"/>
    </source>
</evidence>
<keyword evidence="5 8" id="KW-1133">Transmembrane helix</keyword>
<dbReference type="KEGG" id="tpx:Turpa_3538"/>
<evidence type="ECO:0000313" key="10">
    <source>
        <dbReference type="EMBL" id="AFM14174.1"/>
    </source>
</evidence>
<dbReference type="STRING" id="869212.Turpa_3538"/>
<keyword evidence="11" id="KW-1185">Reference proteome</keyword>
<sequence length="147" mass="14745">METIIATTGLALMVGLSGIGSAIGLSMGGSSVLGMIKKKPEAFGNALVLSGLPATQGLYGFVAFILYSADVKAGITMFHAAVVFGAGLAVGLVCFISAIQQANVCSSGIQAIGGGHDAFGKTMILAAFPEFYAILSLVAAILMKGLL</sequence>
<feature type="transmembrane region" description="Helical" evidence="8">
    <location>
        <begin position="119"/>
        <end position="142"/>
    </location>
</feature>
<keyword evidence="4 8" id="KW-0812">Transmembrane</keyword>
<evidence type="ECO:0000256" key="2">
    <source>
        <dbReference type="ARBA" id="ARBA00007296"/>
    </source>
</evidence>
<name>I4BA67_TURPD</name>
<feature type="transmembrane region" description="Helical" evidence="8">
    <location>
        <begin position="46"/>
        <end position="66"/>
    </location>
</feature>
<dbReference type="Pfam" id="PF00137">
    <property type="entry name" value="ATP-synt_C"/>
    <property type="match status" value="2"/>
</dbReference>
<keyword evidence="3" id="KW-0813">Transport</keyword>
<dbReference type="EMBL" id="CP002959">
    <property type="protein sequence ID" value="AFM14174.1"/>
    <property type="molecule type" value="Genomic_DNA"/>
</dbReference>
<organism evidence="10 11">
    <name type="scientific">Turneriella parva (strain ATCC BAA-1111 / DSM 21527 / NCTC 11395 / H)</name>
    <name type="common">Leptospira parva</name>
    <dbReference type="NCBI Taxonomy" id="869212"/>
    <lineage>
        <taxon>Bacteria</taxon>
        <taxon>Pseudomonadati</taxon>
        <taxon>Spirochaetota</taxon>
        <taxon>Spirochaetia</taxon>
        <taxon>Leptospirales</taxon>
        <taxon>Leptospiraceae</taxon>
        <taxon>Turneriella</taxon>
    </lineage>
</organism>
<comment type="subcellular location">
    <subcellularLocation>
        <location evidence="1">Membrane</location>
        <topology evidence="1">Multi-pass membrane protein</topology>
    </subcellularLocation>
</comment>
<dbReference type="OrthoDB" id="384481at2"/>
<dbReference type="GO" id="GO:0015078">
    <property type="term" value="F:proton transmembrane transporter activity"/>
    <property type="evidence" value="ECO:0007669"/>
    <property type="project" value="InterPro"/>
</dbReference>
<feature type="domain" description="V-ATPase proteolipid subunit C-like" evidence="9">
    <location>
        <begin position="84"/>
        <end position="143"/>
    </location>
</feature>
<evidence type="ECO:0000256" key="3">
    <source>
        <dbReference type="ARBA" id="ARBA00022448"/>
    </source>
</evidence>
<evidence type="ECO:0000256" key="6">
    <source>
        <dbReference type="ARBA" id="ARBA00023065"/>
    </source>
</evidence>
<dbReference type="PANTHER" id="PTHR10263">
    <property type="entry name" value="V-TYPE PROTON ATPASE PROTEOLIPID SUBUNIT"/>
    <property type="match status" value="1"/>
</dbReference>